<evidence type="ECO:0000313" key="2">
    <source>
        <dbReference type="EMBL" id="PPJ29046.1"/>
    </source>
</evidence>
<dbReference type="EMBL" id="PYHS01000028">
    <property type="protein sequence ID" value="PSR58046.1"/>
    <property type="molecule type" value="Genomic_DNA"/>
</dbReference>
<evidence type="ECO:0000313" key="3">
    <source>
        <dbReference type="EMBL" id="PSR58046.1"/>
    </source>
</evidence>
<name>A0A2T2YRE4_9NOCA</name>
<keyword evidence="1" id="KW-0472">Membrane</keyword>
<dbReference type="OrthoDB" id="4569067at2"/>
<dbReference type="EMBL" id="PSZC01000050">
    <property type="protein sequence ID" value="PPJ29046.1"/>
    <property type="molecule type" value="Genomic_DNA"/>
</dbReference>
<reference evidence="4 5" key="1">
    <citation type="submission" date="2018-02" db="EMBL/GenBank/DDBJ databases">
        <title>8 Nocardia nova and 1 Nocardia cyriacigeorgica strain used for evolution to TMP-SMX.</title>
        <authorList>
            <person name="Mehta H."/>
            <person name="Weng J."/>
            <person name="Shamoo Y."/>
        </authorList>
    </citation>
    <scope>NUCLEOTIDE SEQUENCE [LARGE SCALE GENOMIC DNA]</scope>
    <source>
        <strain evidence="3 5">ATCC 33727</strain>
        <strain evidence="2 4">MDA3139</strain>
    </source>
</reference>
<proteinExistence type="predicted"/>
<protein>
    <submittedName>
        <fullName evidence="3">Uncharacterized protein</fullName>
    </submittedName>
</protein>
<dbReference type="AlphaFoldDB" id="A0A2T2YRE4"/>
<accession>A0A2T2YRE4</accession>
<evidence type="ECO:0000256" key="1">
    <source>
        <dbReference type="SAM" id="Phobius"/>
    </source>
</evidence>
<comment type="caution">
    <text evidence="3">The sequence shown here is derived from an EMBL/GenBank/DDBJ whole genome shotgun (WGS) entry which is preliminary data.</text>
</comment>
<keyword evidence="1" id="KW-1133">Transmembrane helix</keyword>
<evidence type="ECO:0000313" key="5">
    <source>
        <dbReference type="Proteomes" id="UP000241647"/>
    </source>
</evidence>
<evidence type="ECO:0000313" key="4">
    <source>
        <dbReference type="Proteomes" id="UP000239874"/>
    </source>
</evidence>
<dbReference type="RefSeq" id="WP_063030460.1">
    <property type="nucleotide sequence ID" value="NZ_PSZC01000050.1"/>
</dbReference>
<dbReference type="Proteomes" id="UP000239874">
    <property type="component" value="Unassembled WGS sequence"/>
</dbReference>
<feature type="transmembrane region" description="Helical" evidence="1">
    <location>
        <begin position="13"/>
        <end position="32"/>
    </location>
</feature>
<sequence>MTAGDALATNAKAVVSVIGGLINLVAVAVVLFRYAPATVAQSGAGLVTAMEMARSFNVWYVRNRPVIATAAHAGAELVAAIGQPETEQAGESGGA</sequence>
<organism evidence="3 5">
    <name type="scientific">Nocardia nova</name>
    <dbReference type="NCBI Taxonomy" id="37330"/>
    <lineage>
        <taxon>Bacteria</taxon>
        <taxon>Bacillati</taxon>
        <taxon>Actinomycetota</taxon>
        <taxon>Actinomycetes</taxon>
        <taxon>Mycobacteriales</taxon>
        <taxon>Nocardiaceae</taxon>
        <taxon>Nocardia</taxon>
    </lineage>
</organism>
<dbReference type="Proteomes" id="UP000241647">
    <property type="component" value="Unassembled WGS sequence"/>
</dbReference>
<keyword evidence="1" id="KW-0812">Transmembrane</keyword>
<gene>
    <name evidence="2" type="ORF">C5E45_34265</name>
    <name evidence="3" type="ORF">C8259_32065</name>
</gene>